<accession>A0A0H2V8E3</accession>
<sequence>MEHALIYWEMSGAAIHIHCAHYVGKFETLVPESGKQNTSDRLY</sequence>
<dbReference type="AlphaFoldDB" id="A0A0H2V8E3"/>
<keyword evidence="2" id="KW-1185">Reference proteome</keyword>
<dbReference type="KEGG" id="ecc:c2462"/>
<reference evidence="1 2" key="1">
    <citation type="journal article" date="2002" name="Proc. Natl. Acad. Sci. U.S.A.">
        <title>Extensive mosaic structure revealed by the complete genome sequence of uropathogenic Escherichia coli.</title>
        <authorList>
            <person name="Welch R.A."/>
            <person name="Burland V."/>
            <person name="Plunkett G.III."/>
            <person name="Redford P."/>
            <person name="Roesch P."/>
            <person name="Rasko D."/>
            <person name="Buckles E.L."/>
            <person name="Liou S.R."/>
            <person name="Boutin A."/>
            <person name="Hackett J."/>
            <person name="Stroud D."/>
            <person name="Mayhew G.F."/>
            <person name="Rose D.J."/>
            <person name="Zhou S."/>
            <person name="Schwartz D.C."/>
            <person name="Perna N.T."/>
            <person name="Mobley H.L."/>
            <person name="Donnenberg M.S."/>
            <person name="Blattner F.R."/>
        </authorList>
    </citation>
    <scope>NUCLEOTIDE SEQUENCE [LARGE SCALE GENOMIC DNA]</scope>
    <source>
        <strain evidence="2">CFT073 / ATCC 700928 / UPEC</strain>
    </source>
</reference>
<organism evidence="1 2">
    <name type="scientific">Escherichia coli O6:H1 (strain CFT073 / ATCC 700928 / UPEC)</name>
    <dbReference type="NCBI Taxonomy" id="199310"/>
    <lineage>
        <taxon>Bacteria</taxon>
        <taxon>Pseudomonadati</taxon>
        <taxon>Pseudomonadota</taxon>
        <taxon>Gammaproteobacteria</taxon>
        <taxon>Enterobacterales</taxon>
        <taxon>Enterobacteriaceae</taxon>
        <taxon>Escherichia</taxon>
    </lineage>
</organism>
<proteinExistence type="predicted"/>
<evidence type="ECO:0000313" key="1">
    <source>
        <dbReference type="EMBL" id="AAN80921.1"/>
    </source>
</evidence>
<dbReference type="HOGENOM" id="CLU_218299_0_0_6"/>
<gene>
    <name evidence="1" type="ordered locus">c2462</name>
</gene>
<protein>
    <submittedName>
        <fullName evidence="1">Uncharacterized protein</fullName>
    </submittedName>
</protein>
<dbReference type="EMBL" id="AE014075">
    <property type="protein sequence ID" value="AAN80921.1"/>
    <property type="molecule type" value="Genomic_DNA"/>
</dbReference>
<evidence type="ECO:0000313" key="2">
    <source>
        <dbReference type="Proteomes" id="UP000001410"/>
    </source>
</evidence>
<dbReference type="Proteomes" id="UP000001410">
    <property type="component" value="Chromosome"/>
</dbReference>
<name>A0A0H2V8E3_ECOL6</name>